<reference evidence="2" key="1">
    <citation type="journal article" date="2023" name="Mol. Phylogenet. Evol.">
        <title>Genome-scale phylogeny and comparative genomics of the fungal order Sordariales.</title>
        <authorList>
            <person name="Hensen N."/>
            <person name="Bonometti L."/>
            <person name="Westerberg I."/>
            <person name="Brannstrom I.O."/>
            <person name="Guillou S."/>
            <person name="Cros-Aarteil S."/>
            <person name="Calhoun S."/>
            <person name="Haridas S."/>
            <person name="Kuo A."/>
            <person name="Mondo S."/>
            <person name="Pangilinan J."/>
            <person name="Riley R."/>
            <person name="LaButti K."/>
            <person name="Andreopoulos B."/>
            <person name="Lipzen A."/>
            <person name="Chen C."/>
            <person name="Yan M."/>
            <person name="Daum C."/>
            <person name="Ng V."/>
            <person name="Clum A."/>
            <person name="Steindorff A."/>
            <person name="Ohm R.A."/>
            <person name="Martin F."/>
            <person name="Silar P."/>
            <person name="Natvig D.O."/>
            <person name="Lalanne C."/>
            <person name="Gautier V."/>
            <person name="Ament-Velasquez S.L."/>
            <person name="Kruys A."/>
            <person name="Hutchinson M.I."/>
            <person name="Powell A.J."/>
            <person name="Barry K."/>
            <person name="Miller A.N."/>
            <person name="Grigoriev I.V."/>
            <person name="Debuchy R."/>
            <person name="Gladieux P."/>
            <person name="Hiltunen Thoren M."/>
            <person name="Johannesson H."/>
        </authorList>
    </citation>
    <scope>NUCLEOTIDE SEQUENCE</scope>
    <source>
        <strain evidence="2">CBS 118394</strain>
    </source>
</reference>
<organism evidence="2 3">
    <name type="scientific">Apodospora peruviana</name>
    <dbReference type="NCBI Taxonomy" id="516989"/>
    <lineage>
        <taxon>Eukaryota</taxon>
        <taxon>Fungi</taxon>
        <taxon>Dikarya</taxon>
        <taxon>Ascomycota</taxon>
        <taxon>Pezizomycotina</taxon>
        <taxon>Sordariomycetes</taxon>
        <taxon>Sordariomycetidae</taxon>
        <taxon>Sordariales</taxon>
        <taxon>Lasiosphaeriaceae</taxon>
        <taxon>Apodospora</taxon>
    </lineage>
</organism>
<dbReference type="AlphaFoldDB" id="A0AAE0HUD0"/>
<comment type="caution">
    <text evidence="2">The sequence shown here is derived from an EMBL/GenBank/DDBJ whole genome shotgun (WGS) entry which is preliminary data.</text>
</comment>
<dbReference type="InterPro" id="IPR053206">
    <property type="entry name" value="Dimeric_xanthone_biosynth"/>
</dbReference>
<dbReference type="Proteomes" id="UP001283341">
    <property type="component" value="Unassembled WGS sequence"/>
</dbReference>
<sequence length="257" mass="29349">MPTPVYADHPFSLIESPLYRQKKESGNTDADAILYCASEMCHIHGLIIRWLNSIYLQAPHIKPADEKPFLQYMAGWHQLIHLHHHEEEEDFFPWVEELTGVKDIMEGNVQQHQAFHGGLDKFITYVKDVQAGKETYDGKKVVKIIDEFGAILAQHLADEIPTLLGLKEYGEEKFKTMKERFDAMGQRSMASCSFRILTAAFANIDVHFEDDIWSQWPPAPGVVKFLIRNVSWKMNSDVTKFGAVDKSGKLQPLYAVA</sequence>
<dbReference type="EMBL" id="JAUEDM010000008">
    <property type="protein sequence ID" value="KAK3312749.1"/>
    <property type="molecule type" value="Genomic_DNA"/>
</dbReference>
<dbReference type="Pfam" id="PF01814">
    <property type="entry name" value="Hemerythrin"/>
    <property type="match status" value="1"/>
</dbReference>
<proteinExistence type="predicted"/>
<protein>
    <recommendedName>
        <fullName evidence="1">Hemerythrin-like domain-containing protein</fullName>
    </recommendedName>
</protein>
<name>A0AAE0HUD0_9PEZI</name>
<dbReference type="PANTHER" id="PTHR38048">
    <property type="entry name" value="EXPRESSED PROTEIN"/>
    <property type="match status" value="1"/>
</dbReference>
<dbReference type="PANTHER" id="PTHR38048:SF2">
    <property type="entry name" value="HEMERYTHRIN-LIKE DOMAIN-CONTAINING PROTEIN"/>
    <property type="match status" value="1"/>
</dbReference>
<reference evidence="2" key="2">
    <citation type="submission" date="2023-06" db="EMBL/GenBank/DDBJ databases">
        <authorList>
            <consortium name="Lawrence Berkeley National Laboratory"/>
            <person name="Haridas S."/>
            <person name="Hensen N."/>
            <person name="Bonometti L."/>
            <person name="Westerberg I."/>
            <person name="Brannstrom I.O."/>
            <person name="Guillou S."/>
            <person name="Cros-Aarteil S."/>
            <person name="Calhoun S."/>
            <person name="Kuo A."/>
            <person name="Mondo S."/>
            <person name="Pangilinan J."/>
            <person name="Riley R."/>
            <person name="Labutti K."/>
            <person name="Andreopoulos B."/>
            <person name="Lipzen A."/>
            <person name="Chen C."/>
            <person name="Yanf M."/>
            <person name="Daum C."/>
            <person name="Ng V."/>
            <person name="Clum A."/>
            <person name="Steindorff A."/>
            <person name="Ohm R."/>
            <person name="Martin F."/>
            <person name="Silar P."/>
            <person name="Natvig D."/>
            <person name="Lalanne C."/>
            <person name="Gautier V."/>
            <person name="Ament-Velasquez S.L."/>
            <person name="Kruys A."/>
            <person name="Hutchinson M.I."/>
            <person name="Powell A.J."/>
            <person name="Barry K."/>
            <person name="Miller A.N."/>
            <person name="Grigoriev I.V."/>
            <person name="Debuchy R."/>
            <person name="Gladieux P."/>
            <person name="Thoren M.H."/>
            <person name="Johannesson H."/>
        </authorList>
    </citation>
    <scope>NUCLEOTIDE SEQUENCE</scope>
    <source>
        <strain evidence="2">CBS 118394</strain>
    </source>
</reference>
<evidence type="ECO:0000313" key="3">
    <source>
        <dbReference type="Proteomes" id="UP001283341"/>
    </source>
</evidence>
<evidence type="ECO:0000313" key="2">
    <source>
        <dbReference type="EMBL" id="KAK3312749.1"/>
    </source>
</evidence>
<accession>A0AAE0HUD0</accession>
<dbReference type="Gene3D" id="1.20.120.520">
    <property type="entry name" value="nmb1532 protein domain like"/>
    <property type="match status" value="1"/>
</dbReference>
<feature type="domain" description="Hemerythrin-like" evidence="1">
    <location>
        <begin position="67"/>
        <end position="159"/>
    </location>
</feature>
<keyword evidence="3" id="KW-1185">Reference proteome</keyword>
<dbReference type="InterPro" id="IPR012312">
    <property type="entry name" value="Hemerythrin-like"/>
</dbReference>
<gene>
    <name evidence="2" type="ORF">B0H66DRAFT_568837</name>
</gene>
<evidence type="ECO:0000259" key="1">
    <source>
        <dbReference type="Pfam" id="PF01814"/>
    </source>
</evidence>